<organism evidence="1 2">
    <name type="scientific">Lepeophtheirus salmonis</name>
    <name type="common">Salmon louse</name>
    <name type="synonym">Caligus salmonis</name>
    <dbReference type="NCBI Taxonomy" id="72036"/>
    <lineage>
        <taxon>Eukaryota</taxon>
        <taxon>Metazoa</taxon>
        <taxon>Ecdysozoa</taxon>
        <taxon>Arthropoda</taxon>
        <taxon>Crustacea</taxon>
        <taxon>Multicrustacea</taxon>
        <taxon>Hexanauplia</taxon>
        <taxon>Copepoda</taxon>
        <taxon>Siphonostomatoida</taxon>
        <taxon>Caligidae</taxon>
        <taxon>Lepeophtheirus</taxon>
    </lineage>
</organism>
<dbReference type="GO" id="GO:0016787">
    <property type="term" value="F:hydrolase activity"/>
    <property type="evidence" value="ECO:0007669"/>
    <property type="project" value="UniProtKB-KW"/>
</dbReference>
<proteinExistence type="predicted"/>
<dbReference type="EC" id="3.1.-.-" evidence="1"/>
<keyword evidence="1" id="KW-0378">Hydrolase</keyword>
<reference evidence="1" key="1">
    <citation type="submission" date="2021-02" db="EMBL/GenBank/DDBJ databases">
        <authorList>
            <person name="Bekaert M."/>
        </authorList>
    </citation>
    <scope>NUCLEOTIDE SEQUENCE</scope>
    <source>
        <strain evidence="1">IoA-00</strain>
    </source>
</reference>
<protein>
    <submittedName>
        <fullName evidence="1">RBBP8</fullName>
        <ecNumber evidence="1">3.1.-.-</ecNumber>
    </submittedName>
</protein>
<dbReference type="AlphaFoldDB" id="A0A7R8H8S8"/>
<accession>A0A7R8H8S8</accession>
<evidence type="ECO:0000313" key="2">
    <source>
        <dbReference type="Proteomes" id="UP000675881"/>
    </source>
</evidence>
<sequence length="394" mass="45451">MSLIYPMHSKKIPDEVTESKPFSNIIQQHSTQLKKTKVQHSYDISESKPFSNIIQQRSTELKTTKVLNLNEINESHRFSNVMQPFPSSTIDRYKKEPFSPLKFNNSRLISSASSQSRRSRGSSVLELNPKTSIHVPETPDLIEEREKIPIVKDVIPETEYPDFIEEEDVDVPKSRPLSPIISKKKHMSLENVFVDCYADFQDDLNTSSPSILSRKKVSVKENKWGILPDKDSDLSISKKERLKQGKIQSFLRTPKQNERYLCSPIKSNVHPPPDEDDYPLTSTQVSTDQDFDDIDDGPVRKRSARALLEGFNCEECKAYYKDTNLSEEQVKKLLKACSRHRAKVPPPSFESQNERWELEIRDDENDERNITQMGPPLKLRKKTERSFEVKVIGD</sequence>
<evidence type="ECO:0000313" key="1">
    <source>
        <dbReference type="EMBL" id="CAF2928188.1"/>
    </source>
</evidence>
<keyword evidence="2" id="KW-1185">Reference proteome</keyword>
<dbReference type="EMBL" id="HG994583">
    <property type="protein sequence ID" value="CAF2928188.1"/>
    <property type="molecule type" value="Genomic_DNA"/>
</dbReference>
<gene>
    <name evidence="1" type="ORF">LSAA_9113</name>
</gene>
<dbReference type="Proteomes" id="UP000675881">
    <property type="component" value="Chromosome 4"/>
</dbReference>
<name>A0A7R8H8S8_LEPSM</name>